<feature type="transmembrane region" description="Helical" evidence="6">
    <location>
        <begin position="294"/>
        <end position="318"/>
    </location>
</feature>
<reference evidence="9 10" key="1">
    <citation type="submission" date="2017-10" db="EMBL/GenBank/DDBJ databases">
        <title>Frigbacter circumglobatus gen. nov. sp. nov., isolated from sediment cultured in situ.</title>
        <authorList>
            <person name="Zhao Z."/>
        </authorList>
    </citation>
    <scope>NUCLEOTIDE SEQUENCE [LARGE SCALE GENOMIC DNA]</scope>
    <source>
        <strain evidence="9 10">ZYL</strain>
    </source>
</reference>
<feature type="domain" description="ABC3 transporter permease C-terminal" evidence="7">
    <location>
        <begin position="694"/>
        <end position="806"/>
    </location>
</feature>
<feature type="domain" description="MacB-like periplasmic core" evidence="8">
    <location>
        <begin position="20"/>
        <end position="192"/>
    </location>
</feature>
<keyword evidence="10" id="KW-1185">Reference proteome</keyword>
<dbReference type="InterPro" id="IPR050250">
    <property type="entry name" value="Macrolide_Exporter_MacB"/>
</dbReference>
<feature type="transmembrane region" description="Helical" evidence="6">
    <location>
        <begin position="424"/>
        <end position="449"/>
    </location>
</feature>
<feature type="transmembrane region" description="Helical" evidence="6">
    <location>
        <begin position="776"/>
        <end position="799"/>
    </location>
</feature>
<comment type="caution">
    <text evidence="9">The sequence shown here is derived from an EMBL/GenBank/DDBJ whole genome shotgun (WGS) entry which is preliminary data.</text>
</comment>
<evidence type="ECO:0000313" key="9">
    <source>
        <dbReference type="EMBL" id="PHZ84424.1"/>
    </source>
</evidence>
<dbReference type="Proteomes" id="UP000229730">
    <property type="component" value="Unassembled WGS sequence"/>
</dbReference>
<evidence type="ECO:0000259" key="7">
    <source>
        <dbReference type="Pfam" id="PF02687"/>
    </source>
</evidence>
<dbReference type="Pfam" id="PF02687">
    <property type="entry name" value="FtsX"/>
    <property type="match status" value="2"/>
</dbReference>
<gene>
    <name evidence="9" type="ORF">CRD36_11455</name>
</gene>
<evidence type="ECO:0000256" key="4">
    <source>
        <dbReference type="ARBA" id="ARBA00022989"/>
    </source>
</evidence>
<evidence type="ECO:0000256" key="1">
    <source>
        <dbReference type="ARBA" id="ARBA00004651"/>
    </source>
</evidence>
<protein>
    <recommendedName>
        <fullName evidence="11">ABC transporter permease</fullName>
    </recommendedName>
</protein>
<dbReference type="GO" id="GO:0005886">
    <property type="term" value="C:plasma membrane"/>
    <property type="evidence" value="ECO:0007669"/>
    <property type="project" value="UniProtKB-SubCell"/>
</dbReference>
<dbReference type="AlphaFoldDB" id="A0A2G4YQ19"/>
<accession>A0A2G4YQ19</accession>
<evidence type="ECO:0000313" key="10">
    <source>
        <dbReference type="Proteomes" id="UP000229730"/>
    </source>
</evidence>
<dbReference type="EMBL" id="PDEM01000024">
    <property type="protein sequence ID" value="PHZ84424.1"/>
    <property type="molecule type" value="Genomic_DNA"/>
</dbReference>
<keyword evidence="4 6" id="KW-1133">Transmembrane helix</keyword>
<dbReference type="InParanoid" id="A0A2G4YQ19"/>
<feature type="transmembrane region" description="Helical" evidence="6">
    <location>
        <begin position="377"/>
        <end position="403"/>
    </location>
</feature>
<proteinExistence type="predicted"/>
<dbReference type="RefSeq" id="WP_099473354.1">
    <property type="nucleotide sequence ID" value="NZ_CP041025.1"/>
</dbReference>
<feature type="transmembrane region" description="Helical" evidence="6">
    <location>
        <begin position="339"/>
        <end position="365"/>
    </location>
</feature>
<dbReference type="Pfam" id="PF12704">
    <property type="entry name" value="MacB_PCD"/>
    <property type="match status" value="1"/>
</dbReference>
<feature type="transmembrane region" description="Helical" evidence="6">
    <location>
        <begin position="746"/>
        <end position="770"/>
    </location>
</feature>
<evidence type="ECO:0000256" key="2">
    <source>
        <dbReference type="ARBA" id="ARBA00022475"/>
    </source>
</evidence>
<dbReference type="InterPro" id="IPR025857">
    <property type="entry name" value="MacB_PCD"/>
</dbReference>
<evidence type="ECO:0000256" key="6">
    <source>
        <dbReference type="SAM" id="Phobius"/>
    </source>
</evidence>
<name>A0A2G4YQ19_9PROT</name>
<dbReference type="PANTHER" id="PTHR30572">
    <property type="entry name" value="MEMBRANE COMPONENT OF TRANSPORTER-RELATED"/>
    <property type="match status" value="1"/>
</dbReference>
<comment type="subcellular location">
    <subcellularLocation>
        <location evidence="1">Cell membrane</location>
        <topology evidence="1">Multi-pass membrane protein</topology>
    </subcellularLocation>
</comment>
<dbReference type="PANTHER" id="PTHR30572:SF18">
    <property type="entry name" value="ABC-TYPE MACROLIDE FAMILY EXPORT SYSTEM PERMEASE COMPONENT 2"/>
    <property type="match status" value="1"/>
</dbReference>
<evidence type="ECO:0000259" key="8">
    <source>
        <dbReference type="Pfam" id="PF12704"/>
    </source>
</evidence>
<keyword evidence="2" id="KW-1003">Cell membrane</keyword>
<feature type="domain" description="ABC3 transporter permease C-terminal" evidence="7">
    <location>
        <begin position="295"/>
        <end position="408"/>
    </location>
</feature>
<organism evidence="9 10">
    <name type="scientific">Paremcibacter congregatus</name>
    <dbReference type="NCBI Taxonomy" id="2043170"/>
    <lineage>
        <taxon>Bacteria</taxon>
        <taxon>Pseudomonadati</taxon>
        <taxon>Pseudomonadota</taxon>
        <taxon>Alphaproteobacteria</taxon>
        <taxon>Emcibacterales</taxon>
        <taxon>Emcibacteraceae</taxon>
        <taxon>Paremcibacter</taxon>
    </lineage>
</organism>
<dbReference type="InterPro" id="IPR003838">
    <property type="entry name" value="ABC3_permease_C"/>
</dbReference>
<evidence type="ECO:0008006" key="11">
    <source>
        <dbReference type="Google" id="ProtNLM"/>
    </source>
</evidence>
<evidence type="ECO:0000256" key="5">
    <source>
        <dbReference type="ARBA" id="ARBA00023136"/>
    </source>
</evidence>
<feature type="transmembrane region" description="Helical" evidence="6">
    <location>
        <begin position="21"/>
        <end position="41"/>
    </location>
</feature>
<evidence type="ECO:0000256" key="3">
    <source>
        <dbReference type="ARBA" id="ARBA00022692"/>
    </source>
</evidence>
<dbReference type="GO" id="GO:0022857">
    <property type="term" value="F:transmembrane transporter activity"/>
    <property type="evidence" value="ECO:0007669"/>
    <property type="project" value="TreeGrafter"/>
</dbReference>
<dbReference type="OrthoDB" id="127188at2"/>
<feature type="transmembrane region" description="Helical" evidence="6">
    <location>
        <begin position="689"/>
        <end position="715"/>
    </location>
</feature>
<sequence>MFKSYVMIALRNLMQNKLYSLINVGGLAIGMAVFIFAGILVDYEKNHDTFFEKSDRIYTLGSLISPTAGHRENRFGTVYLALAPLLEADVPDIELTARVVEDEYLLLVGERRFYQTVKFVDKAFLKIFDFDYLVGDSGALDDPSGIVLTESMARKYFPDGNAMGKVLSISFHSKADLRVTAIIRDLPRNSHFVPTLSDTPALGALVSLDALTKMYEFKPEGDWFNISSENMTYVLLPPHLDETWLSQQAGAVYKRHASKETQVFIPGVDSRRLQDTNLLLWESVGWPVADMLELLGLLILLIAGLNYTNLATAQAFGRAREVGLRKTMGATMPQLLSQFLVESIATAMLAMLVALALLEILVPLFNDSLGKALALNYVTLLPTMVFVGLLVGLVAGSYPAYVITRAKPIDAMKNILARGPKGSLVRSCMIAAQFVFSIFMLGMVAVVFFQNEKIKEDSNIFPRSQIVTLKKAWLGDMQSRHDLLKQEVMKVPGVTAMTFSSQVPFMQQNWTFQAARNAGDMAGKVNIHRIHVEYDFLKTYDIPLIAGRDFSRDVAQDRERDDSTVINVVVNELALKYLGYSSVEAALGQTFHQVFTSDSNARERSFVIVGVVADQNFLGLQNSIKPIVFRVYPEYYEQVSIRVESQDFGTVMTHIAAVWQKVNPNHPIQVEFLDETFERGFKLYSMINMALAGFALVAITLAFIGLFGLAAFMAAGRTKEIGIRKVMGAETFQIVRLLIWQFSRPVIWGLVVALPLSFFAANRYLAFFAARIEFPVVLILAAGGLSVVLSWMIVSVHAYRVSRQKPIKALRYE</sequence>
<keyword evidence="5 6" id="KW-0472">Membrane</keyword>
<keyword evidence="3 6" id="KW-0812">Transmembrane</keyword>